<feature type="domain" description="ATP-grasp" evidence="5">
    <location>
        <begin position="114"/>
        <end position="313"/>
    </location>
</feature>
<evidence type="ECO:0000313" key="6">
    <source>
        <dbReference type="EMBL" id="SHL36154.1"/>
    </source>
</evidence>
<evidence type="ECO:0000256" key="3">
    <source>
        <dbReference type="ARBA" id="ARBA00022840"/>
    </source>
</evidence>
<dbReference type="InterPro" id="IPR052032">
    <property type="entry name" value="ATP-dep_AA_Ligase"/>
</dbReference>
<dbReference type="AlphaFoldDB" id="A0A9X8MPR9"/>
<protein>
    <submittedName>
        <fullName evidence="6">ATP-grasp domain-containing protein</fullName>
    </submittedName>
</protein>
<keyword evidence="3 4" id="KW-0067">ATP-binding</keyword>
<accession>A0A9X8MPR9</accession>
<dbReference type="PANTHER" id="PTHR43585:SF2">
    <property type="entry name" value="ATP-GRASP ENZYME FSQD"/>
    <property type="match status" value="1"/>
</dbReference>
<evidence type="ECO:0000313" key="7">
    <source>
        <dbReference type="Proteomes" id="UP000184388"/>
    </source>
</evidence>
<keyword evidence="1" id="KW-0436">Ligase</keyword>
<dbReference type="GO" id="GO:0046872">
    <property type="term" value="F:metal ion binding"/>
    <property type="evidence" value="ECO:0007669"/>
    <property type="project" value="InterPro"/>
</dbReference>
<dbReference type="PROSITE" id="PS50975">
    <property type="entry name" value="ATP_GRASP"/>
    <property type="match status" value="1"/>
</dbReference>
<evidence type="ECO:0000256" key="1">
    <source>
        <dbReference type="ARBA" id="ARBA00022598"/>
    </source>
</evidence>
<dbReference type="Proteomes" id="UP000184388">
    <property type="component" value="Unassembled WGS sequence"/>
</dbReference>
<dbReference type="NCBIfam" id="NF005543">
    <property type="entry name" value="PRK07206.1"/>
    <property type="match status" value="1"/>
</dbReference>
<dbReference type="PANTHER" id="PTHR43585">
    <property type="entry name" value="FUMIPYRROLE BIOSYNTHESIS PROTEIN C"/>
    <property type="match status" value="1"/>
</dbReference>
<proteinExistence type="predicted"/>
<evidence type="ECO:0000256" key="4">
    <source>
        <dbReference type="PROSITE-ProRule" id="PRU00409"/>
    </source>
</evidence>
<gene>
    <name evidence="6" type="ORF">SAMN05216268_10448</name>
</gene>
<dbReference type="InterPro" id="IPR011761">
    <property type="entry name" value="ATP-grasp"/>
</dbReference>
<dbReference type="Pfam" id="PF13535">
    <property type="entry name" value="ATP-grasp_4"/>
    <property type="match status" value="1"/>
</dbReference>
<dbReference type="SUPFAM" id="SSF56059">
    <property type="entry name" value="Glutathione synthetase ATP-binding domain-like"/>
    <property type="match status" value="1"/>
</dbReference>
<dbReference type="GO" id="GO:0016874">
    <property type="term" value="F:ligase activity"/>
    <property type="evidence" value="ECO:0007669"/>
    <property type="project" value="UniProtKB-KW"/>
</dbReference>
<evidence type="ECO:0000256" key="2">
    <source>
        <dbReference type="ARBA" id="ARBA00022741"/>
    </source>
</evidence>
<dbReference type="Gene3D" id="3.30.470.20">
    <property type="entry name" value="ATP-grasp fold, B domain"/>
    <property type="match status" value="1"/>
</dbReference>
<dbReference type="RefSeq" id="WP_286160196.1">
    <property type="nucleotide sequence ID" value="NZ_FRBK01000004.1"/>
</dbReference>
<keyword evidence="2 4" id="KW-0547">Nucleotide-binding</keyword>
<dbReference type="GO" id="GO:0005524">
    <property type="term" value="F:ATP binding"/>
    <property type="evidence" value="ECO:0007669"/>
    <property type="project" value="UniProtKB-UniRule"/>
</dbReference>
<evidence type="ECO:0000259" key="5">
    <source>
        <dbReference type="PROSITE" id="PS50975"/>
    </source>
</evidence>
<dbReference type="EMBL" id="FRBK01000004">
    <property type="protein sequence ID" value="SHL36154.1"/>
    <property type="molecule type" value="Genomic_DNA"/>
</dbReference>
<sequence>MPHNRPVVVLVDSYTSGKYLPPEFSALGADLVHVQSTSEFMSSMPTPDLSPYRAALVHEDIDKTLAQLEEYAPLCVMAGQEPGVLLADRLAERLGLPTNGTAQSEARRDKYRMGEALRAAGLHCADQFKSGDPAALVAWAEHRGEYPVVVKPLNSAASDGVYICRDAEEVRATALRIREARTIYGDTNTEVLVQSYLQGPEYVVDMVSYAGQRYVCGVWEYHKRLLPGGRNIYDREHLLGADEGPAPELIAYVEQALDALGVRFGPTHAEVIVTPHGPALVEVGTRIAGNMHPGFHDRCTGGNQATLTALAYLAPGQFIGTYAGRRYAKRREAVCCTTSTTLSGVVDAIDQNAVDELAVLPTVDRFDMKIAPGGVIRPTVDLYSSTLRIFMSGASMADIDRDHQQIEQIKDRVYLIREQEDE</sequence>
<organism evidence="6 7">
    <name type="scientific">Streptomyces yunnanensis</name>
    <dbReference type="NCBI Taxonomy" id="156453"/>
    <lineage>
        <taxon>Bacteria</taxon>
        <taxon>Bacillati</taxon>
        <taxon>Actinomycetota</taxon>
        <taxon>Actinomycetes</taxon>
        <taxon>Kitasatosporales</taxon>
        <taxon>Streptomycetaceae</taxon>
        <taxon>Streptomyces</taxon>
    </lineage>
</organism>
<reference evidence="7" key="1">
    <citation type="submission" date="2016-11" db="EMBL/GenBank/DDBJ databases">
        <authorList>
            <person name="Jaros S."/>
            <person name="Januszkiewicz K."/>
            <person name="Wedrychowicz H."/>
        </authorList>
    </citation>
    <scope>NUCLEOTIDE SEQUENCE [LARGE SCALE GENOMIC DNA]</scope>
    <source>
        <strain evidence="7">CGMCC 4.3555</strain>
    </source>
</reference>
<comment type="caution">
    <text evidence="6">The sequence shown here is derived from an EMBL/GenBank/DDBJ whole genome shotgun (WGS) entry which is preliminary data.</text>
</comment>
<name>A0A9X8MPR9_9ACTN</name>